<evidence type="ECO:0000256" key="1">
    <source>
        <dbReference type="ARBA" id="ARBA00004990"/>
    </source>
</evidence>
<dbReference type="PANTHER" id="PTHR21299:SF1">
    <property type="entry name" value="PANTOATE--BETA-ALANINE LIGASE"/>
    <property type="match status" value="1"/>
</dbReference>
<evidence type="ECO:0000256" key="8">
    <source>
        <dbReference type="HAMAP-Rule" id="MF_00158"/>
    </source>
</evidence>
<feature type="binding site" evidence="8">
    <location>
        <begin position="147"/>
        <end position="150"/>
    </location>
    <ligand>
        <name>ATP</name>
        <dbReference type="ChEBI" id="CHEBI:30616"/>
    </ligand>
</feature>
<comment type="subunit">
    <text evidence="8">Homodimer.</text>
</comment>
<dbReference type="GO" id="GO:0016874">
    <property type="term" value="F:ligase activity"/>
    <property type="evidence" value="ECO:0007669"/>
    <property type="project" value="UniProtKB-KW"/>
</dbReference>
<comment type="function">
    <text evidence="8">Catalyzes the condensation of pantoate with beta-alanine in an ATP-dependent reaction via a pantoyl-adenylate intermediate.</text>
</comment>
<dbReference type="Gene3D" id="3.40.50.620">
    <property type="entry name" value="HUPs"/>
    <property type="match status" value="1"/>
</dbReference>
<feature type="binding site" evidence="8">
    <location>
        <begin position="30"/>
        <end position="37"/>
    </location>
    <ligand>
        <name>ATP</name>
        <dbReference type="ChEBI" id="CHEBI:30616"/>
    </ligand>
</feature>
<dbReference type="InterPro" id="IPR042176">
    <property type="entry name" value="Pantoate_ligase_C"/>
</dbReference>
<evidence type="ECO:0000256" key="4">
    <source>
        <dbReference type="ARBA" id="ARBA00022655"/>
    </source>
</evidence>
<feature type="binding site" evidence="8">
    <location>
        <position position="153"/>
    </location>
    <ligand>
        <name>(R)-pantoate</name>
        <dbReference type="ChEBI" id="CHEBI:15980"/>
    </ligand>
</feature>
<feature type="binding site" evidence="8">
    <location>
        <position position="176"/>
    </location>
    <ligand>
        <name>ATP</name>
        <dbReference type="ChEBI" id="CHEBI:30616"/>
    </ligand>
</feature>
<proteinExistence type="inferred from homology"/>
<dbReference type="HAMAP" id="MF_00158">
    <property type="entry name" value="PanC"/>
    <property type="match status" value="1"/>
</dbReference>
<keyword evidence="3 8" id="KW-0436">Ligase</keyword>
<evidence type="ECO:0000256" key="3">
    <source>
        <dbReference type="ARBA" id="ARBA00022598"/>
    </source>
</evidence>
<dbReference type="EC" id="6.3.2.1" evidence="8"/>
<name>A0ABT8KT76_9BACT</name>
<keyword evidence="5 8" id="KW-0547">Nucleotide-binding</keyword>
<keyword evidence="4 8" id="KW-0566">Pantothenate biosynthesis</keyword>
<gene>
    <name evidence="8 9" type="primary">panC</name>
    <name evidence="9" type="ORF">QQ008_21405</name>
</gene>
<dbReference type="SUPFAM" id="SSF52374">
    <property type="entry name" value="Nucleotidylyl transferase"/>
    <property type="match status" value="1"/>
</dbReference>
<feature type="binding site" evidence="8">
    <location>
        <position position="61"/>
    </location>
    <ligand>
        <name>(R)-pantoate</name>
        <dbReference type="ChEBI" id="CHEBI:15980"/>
    </ligand>
</feature>
<feature type="active site" description="Proton donor" evidence="8">
    <location>
        <position position="37"/>
    </location>
</feature>
<dbReference type="CDD" id="cd00560">
    <property type="entry name" value="PanC"/>
    <property type="match status" value="1"/>
</dbReference>
<comment type="pathway">
    <text evidence="1 8">Cofactor biosynthesis; (R)-pantothenate biosynthesis; (R)-pantothenate from (R)-pantoate and beta-alanine: step 1/1.</text>
</comment>
<keyword evidence="8" id="KW-0963">Cytoplasm</keyword>
<evidence type="ECO:0000256" key="6">
    <source>
        <dbReference type="ARBA" id="ARBA00022840"/>
    </source>
</evidence>
<feature type="binding site" evidence="8">
    <location>
        <begin position="184"/>
        <end position="187"/>
    </location>
    <ligand>
        <name>ATP</name>
        <dbReference type="ChEBI" id="CHEBI:30616"/>
    </ligand>
</feature>
<evidence type="ECO:0000256" key="5">
    <source>
        <dbReference type="ARBA" id="ARBA00022741"/>
    </source>
</evidence>
<accession>A0ABT8KT76</accession>
<dbReference type="NCBIfam" id="TIGR00018">
    <property type="entry name" value="panC"/>
    <property type="match status" value="1"/>
</dbReference>
<protein>
    <recommendedName>
        <fullName evidence="8">Pantothenate synthetase</fullName>
        <shortName evidence="8">PS</shortName>
        <ecNumber evidence="8">6.3.2.1</ecNumber>
    </recommendedName>
    <alternativeName>
        <fullName evidence="8">Pantoate--beta-alanine ligase</fullName>
    </alternativeName>
    <alternativeName>
        <fullName evidence="8">Pantoate-activating enzyme</fullName>
    </alternativeName>
</protein>
<comment type="miscellaneous">
    <text evidence="8">The reaction proceeds by a bi uni uni bi ping pong mechanism.</text>
</comment>
<keyword evidence="6 8" id="KW-0067">ATP-binding</keyword>
<evidence type="ECO:0000313" key="10">
    <source>
        <dbReference type="Proteomes" id="UP001172082"/>
    </source>
</evidence>
<evidence type="ECO:0000313" key="9">
    <source>
        <dbReference type="EMBL" id="MDN5203962.1"/>
    </source>
</evidence>
<organism evidence="9 10">
    <name type="scientific">Splendidivirga corallicola</name>
    <dbReference type="NCBI Taxonomy" id="3051826"/>
    <lineage>
        <taxon>Bacteria</taxon>
        <taxon>Pseudomonadati</taxon>
        <taxon>Bacteroidota</taxon>
        <taxon>Cytophagia</taxon>
        <taxon>Cytophagales</taxon>
        <taxon>Splendidivirgaceae</taxon>
        <taxon>Splendidivirga</taxon>
    </lineage>
</organism>
<comment type="subcellular location">
    <subcellularLocation>
        <location evidence="8">Cytoplasm</location>
    </subcellularLocation>
</comment>
<dbReference type="RefSeq" id="WP_346753986.1">
    <property type="nucleotide sequence ID" value="NZ_JAUJEA010000009.1"/>
</dbReference>
<dbReference type="Pfam" id="PF02569">
    <property type="entry name" value="Pantoate_ligase"/>
    <property type="match status" value="1"/>
</dbReference>
<reference evidence="9" key="1">
    <citation type="submission" date="2023-06" db="EMBL/GenBank/DDBJ databases">
        <title>Genomic of Parafulvivirga corallium.</title>
        <authorList>
            <person name="Wang G."/>
        </authorList>
    </citation>
    <scope>NUCLEOTIDE SEQUENCE</scope>
    <source>
        <strain evidence="9">BMA10</strain>
    </source>
</reference>
<dbReference type="EMBL" id="JAUJEA010000009">
    <property type="protein sequence ID" value="MDN5203962.1"/>
    <property type="molecule type" value="Genomic_DNA"/>
</dbReference>
<dbReference type="Proteomes" id="UP001172082">
    <property type="component" value="Unassembled WGS sequence"/>
</dbReference>
<comment type="catalytic activity">
    <reaction evidence="7 8">
        <text>(R)-pantoate + beta-alanine + ATP = (R)-pantothenate + AMP + diphosphate + H(+)</text>
        <dbReference type="Rhea" id="RHEA:10912"/>
        <dbReference type="ChEBI" id="CHEBI:15378"/>
        <dbReference type="ChEBI" id="CHEBI:15980"/>
        <dbReference type="ChEBI" id="CHEBI:29032"/>
        <dbReference type="ChEBI" id="CHEBI:30616"/>
        <dbReference type="ChEBI" id="CHEBI:33019"/>
        <dbReference type="ChEBI" id="CHEBI:57966"/>
        <dbReference type="ChEBI" id="CHEBI:456215"/>
        <dbReference type="EC" id="6.3.2.1"/>
    </reaction>
</comment>
<evidence type="ECO:0000256" key="7">
    <source>
        <dbReference type="ARBA" id="ARBA00048258"/>
    </source>
</evidence>
<dbReference type="Gene3D" id="3.30.1300.10">
    <property type="entry name" value="Pantoate-beta-alanine ligase, C-terminal domain"/>
    <property type="match status" value="1"/>
</dbReference>
<dbReference type="InterPro" id="IPR003721">
    <property type="entry name" value="Pantoate_ligase"/>
</dbReference>
<dbReference type="PANTHER" id="PTHR21299">
    <property type="entry name" value="CYTIDYLATE KINASE/PANTOATE-BETA-ALANINE LIGASE"/>
    <property type="match status" value="1"/>
</dbReference>
<keyword evidence="10" id="KW-1185">Reference proteome</keyword>
<sequence length="282" mass="32193">MEVFDKIKDVKRVLKEHKNQGKTIGLVPTMGALHGGHMSLMDASLNENDITVCSIFVNPIQFNNNQDLIKYPRDFERDRNMLEDRGCDILFSPENDEIYPIIPIVKMSFGQLEKTMEGAFREGHFNGVGTVVSKLFNIIEPDRAYFGQKDLQQFLIIQQLVSDLNFNTELRCIPIARESDGLAISSRNIRLTEDERALAHNLYKALELGKEILLLNSGIEKTKNEVFRFLAQWEQISLEYFEVVNGRTLDPIAKIDQSESVALCIAAYVGQIRLIDNMFLFS</sequence>
<comment type="caution">
    <text evidence="9">The sequence shown here is derived from an EMBL/GenBank/DDBJ whole genome shotgun (WGS) entry which is preliminary data.</text>
</comment>
<dbReference type="InterPro" id="IPR014729">
    <property type="entry name" value="Rossmann-like_a/b/a_fold"/>
</dbReference>
<feature type="binding site" evidence="8">
    <location>
        <position position="61"/>
    </location>
    <ligand>
        <name>beta-alanine</name>
        <dbReference type="ChEBI" id="CHEBI:57966"/>
    </ligand>
</feature>
<comment type="similarity">
    <text evidence="2 8">Belongs to the pantothenate synthetase family.</text>
</comment>
<evidence type="ECO:0000256" key="2">
    <source>
        <dbReference type="ARBA" id="ARBA00009256"/>
    </source>
</evidence>